<name>E5AQ84_MYCRK</name>
<dbReference type="Pfam" id="PF07043">
    <property type="entry name" value="DUF1328"/>
    <property type="match status" value="1"/>
</dbReference>
<protein>
    <recommendedName>
        <fullName evidence="5">UPF0391 membrane protein RBRH_02845</fullName>
    </recommendedName>
</protein>
<keyword evidence="3 5" id="KW-1133">Transmembrane helix</keyword>
<keyword evidence="2 5" id="KW-0812">Transmembrane</keyword>
<evidence type="ECO:0000313" key="7">
    <source>
        <dbReference type="Proteomes" id="UP000007437"/>
    </source>
</evidence>
<dbReference type="HOGENOM" id="CLU_187346_0_1_4"/>
<evidence type="ECO:0000256" key="2">
    <source>
        <dbReference type="ARBA" id="ARBA00022692"/>
    </source>
</evidence>
<feature type="transmembrane region" description="Helical" evidence="5">
    <location>
        <begin position="48"/>
        <end position="66"/>
    </location>
</feature>
<dbReference type="Proteomes" id="UP000007437">
    <property type="component" value="Chromosome"/>
</dbReference>
<reference evidence="6 7" key="1">
    <citation type="journal article" date="2011" name="J. Bacteriol.">
        <title>Complete genome sequence of Burkholderia rhizoxinica, an endosymbiont of Rhizopus microsporus.</title>
        <authorList>
            <person name="Lackner G."/>
            <person name="Moebius N."/>
            <person name="Partida-Martinez L."/>
            <person name="Hertweck C."/>
        </authorList>
    </citation>
    <scope>NUCLEOTIDE SEQUENCE [LARGE SCALE GENOMIC DNA]</scope>
    <source>
        <strain evidence="7">DSM 19002 / CIP 109453 / HKI 454</strain>
    </source>
</reference>
<dbReference type="eggNOG" id="COG5487">
    <property type="taxonomic scope" value="Bacteria"/>
</dbReference>
<evidence type="ECO:0000256" key="1">
    <source>
        <dbReference type="ARBA" id="ARBA00022475"/>
    </source>
</evidence>
<dbReference type="HAMAP" id="MF_01361">
    <property type="entry name" value="UPF0391"/>
    <property type="match status" value="1"/>
</dbReference>
<evidence type="ECO:0000256" key="3">
    <source>
        <dbReference type="ARBA" id="ARBA00022989"/>
    </source>
</evidence>
<accession>E5AQ84</accession>
<keyword evidence="1 5" id="KW-1003">Cell membrane</keyword>
<dbReference type="EMBL" id="FR687359">
    <property type="protein sequence ID" value="CBW74766.1"/>
    <property type="molecule type" value="Genomic_DNA"/>
</dbReference>
<dbReference type="NCBIfam" id="NF010226">
    <property type="entry name" value="PRK13682.1-1"/>
    <property type="match status" value="1"/>
</dbReference>
<evidence type="ECO:0000313" key="6">
    <source>
        <dbReference type="EMBL" id="CBW74766.1"/>
    </source>
</evidence>
<gene>
    <name evidence="6" type="ordered locus">RBRH_02845</name>
</gene>
<comment type="caution">
    <text evidence="5">Lacks conserved residue(s) required for the propagation of feature annotation.</text>
</comment>
<feature type="transmembrane region" description="Helical" evidence="5">
    <location>
        <begin position="21"/>
        <end position="42"/>
    </location>
</feature>
<organism evidence="6 7">
    <name type="scientific">Mycetohabitans rhizoxinica (strain DSM 19002 / CIP 109453 / HKI 454)</name>
    <name type="common">Paraburkholderia rhizoxinica</name>
    <dbReference type="NCBI Taxonomy" id="882378"/>
    <lineage>
        <taxon>Bacteria</taxon>
        <taxon>Pseudomonadati</taxon>
        <taxon>Pseudomonadota</taxon>
        <taxon>Betaproteobacteria</taxon>
        <taxon>Burkholderiales</taxon>
        <taxon>Burkholderiaceae</taxon>
        <taxon>Mycetohabitans</taxon>
    </lineage>
</organism>
<dbReference type="STRING" id="882378.RBRH_02845"/>
<proteinExistence type="inferred from homology"/>
<dbReference type="NCBIfam" id="NF010229">
    <property type="entry name" value="PRK13682.1-4"/>
    <property type="match status" value="1"/>
</dbReference>
<dbReference type="KEGG" id="brh:RBRH_02845"/>
<dbReference type="GO" id="GO:0005886">
    <property type="term" value="C:plasma membrane"/>
    <property type="evidence" value="ECO:0007669"/>
    <property type="project" value="UniProtKB-UniRule"/>
</dbReference>
<dbReference type="AlphaFoldDB" id="E5AQ84"/>
<evidence type="ECO:0000256" key="5">
    <source>
        <dbReference type="HAMAP-Rule" id="MF_01361"/>
    </source>
</evidence>
<comment type="similarity">
    <text evidence="5">Belongs to the UPF0391 family.</text>
</comment>
<keyword evidence="4 5" id="KW-0472">Membrane</keyword>
<evidence type="ECO:0000256" key="4">
    <source>
        <dbReference type="ARBA" id="ARBA00023136"/>
    </source>
</evidence>
<sequence>MCRWPLPAFDLGKNAMLRYAVIFFIISIIAAVFGFGGIATGAAEIAKILFFIFLVIFLATLLLGLIRR</sequence>
<dbReference type="InterPro" id="IPR009760">
    <property type="entry name" value="DUF1328"/>
</dbReference>